<keyword evidence="1" id="KW-0472">Membrane</keyword>
<evidence type="ECO:0000313" key="3">
    <source>
        <dbReference type="Proteomes" id="UP000233837"/>
    </source>
</evidence>
<proteinExistence type="predicted"/>
<dbReference type="AlphaFoldDB" id="A0A2I0W9M8"/>
<protein>
    <submittedName>
        <fullName evidence="2">Uncharacterized protein</fullName>
    </submittedName>
</protein>
<dbReference type="Proteomes" id="UP000233837">
    <property type="component" value="Unassembled WGS sequence"/>
</dbReference>
<reference evidence="2 3" key="1">
    <citation type="journal article" date="2016" name="Sci. Rep.">
        <title>The Dendrobium catenatum Lindl. genome sequence provides insights into polysaccharide synthase, floral development and adaptive evolution.</title>
        <authorList>
            <person name="Zhang G.Q."/>
            <person name="Xu Q."/>
            <person name="Bian C."/>
            <person name="Tsai W.C."/>
            <person name="Yeh C.M."/>
            <person name="Liu K.W."/>
            <person name="Yoshida K."/>
            <person name="Zhang L.S."/>
            <person name="Chang S.B."/>
            <person name="Chen F."/>
            <person name="Shi Y."/>
            <person name="Su Y.Y."/>
            <person name="Zhang Y.Q."/>
            <person name="Chen L.J."/>
            <person name="Yin Y."/>
            <person name="Lin M."/>
            <person name="Huang H."/>
            <person name="Deng H."/>
            <person name="Wang Z.W."/>
            <person name="Zhu S.L."/>
            <person name="Zhao X."/>
            <person name="Deng C."/>
            <person name="Niu S.C."/>
            <person name="Huang J."/>
            <person name="Wang M."/>
            <person name="Liu G.H."/>
            <person name="Yang H.J."/>
            <person name="Xiao X.J."/>
            <person name="Hsiao Y.Y."/>
            <person name="Wu W.L."/>
            <person name="Chen Y.Y."/>
            <person name="Mitsuda N."/>
            <person name="Ohme-Takagi M."/>
            <person name="Luo Y.B."/>
            <person name="Van de Peer Y."/>
            <person name="Liu Z.J."/>
        </authorList>
    </citation>
    <scope>NUCLEOTIDE SEQUENCE [LARGE SCALE GENOMIC DNA]</scope>
    <source>
        <tissue evidence="2">The whole plant</tissue>
    </source>
</reference>
<organism evidence="2 3">
    <name type="scientific">Dendrobium catenatum</name>
    <dbReference type="NCBI Taxonomy" id="906689"/>
    <lineage>
        <taxon>Eukaryota</taxon>
        <taxon>Viridiplantae</taxon>
        <taxon>Streptophyta</taxon>
        <taxon>Embryophyta</taxon>
        <taxon>Tracheophyta</taxon>
        <taxon>Spermatophyta</taxon>
        <taxon>Magnoliopsida</taxon>
        <taxon>Liliopsida</taxon>
        <taxon>Asparagales</taxon>
        <taxon>Orchidaceae</taxon>
        <taxon>Epidendroideae</taxon>
        <taxon>Malaxideae</taxon>
        <taxon>Dendrobiinae</taxon>
        <taxon>Dendrobium</taxon>
    </lineage>
</organism>
<accession>A0A2I0W9M8</accession>
<dbReference type="EMBL" id="KZ502842">
    <property type="protein sequence ID" value="PKU72351.1"/>
    <property type="molecule type" value="Genomic_DNA"/>
</dbReference>
<keyword evidence="1" id="KW-1133">Transmembrane helix</keyword>
<name>A0A2I0W9M8_9ASPA</name>
<evidence type="ECO:0000256" key="1">
    <source>
        <dbReference type="SAM" id="Phobius"/>
    </source>
</evidence>
<sequence length="81" mass="9469">MNLSFYFMRMMLLSLVRILLTMLTISRLFLIILLKLQHFVLTHIKVPSFLLISVTSKRKSATFWGLITQHSILSILVCLFL</sequence>
<feature type="transmembrane region" description="Helical" evidence="1">
    <location>
        <begin position="61"/>
        <end position="80"/>
    </location>
</feature>
<evidence type="ECO:0000313" key="2">
    <source>
        <dbReference type="EMBL" id="PKU72351.1"/>
    </source>
</evidence>
<gene>
    <name evidence="2" type="ORF">MA16_Dca006351</name>
</gene>
<feature type="transmembrane region" description="Helical" evidence="1">
    <location>
        <begin position="12"/>
        <end position="34"/>
    </location>
</feature>
<reference evidence="2 3" key="2">
    <citation type="journal article" date="2017" name="Nature">
        <title>The Apostasia genome and the evolution of orchids.</title>
        <authorList>
            <person name="Zhang G.Q."/>
            <person name="Liu K.W."/>
            <person name="Li Z."/>
            <person name="Lohaus R."/>
            <person name="Hsiao Y.Y."/>
            <person name="Niu S.C."/>
            <person name="Wang J.Y."/>
            <person name="Lin Y.C."/>
            <person name="Xu Q."/>
            <person name="Chen L.J."/>
            <person name="Yoshida K."/>
            <person name="Fujiwara S."/>
            <person name="Wang Z.W."/>
            <person name="Zhang Y.Q."/>
            <person name="Mitsuda N."/>
            <person name="Wang M."/>
            <person name="Liu G.H."/>
            <person name="Pecoraro L."/>
            <person name="Huang H.X."/>
            <person name="Xiao X.J."/>
            <person name="Lin M."/>
            <person name="Wu X.Y."/>
            <person name="Wu W.L."/>
            <person name="Chen Y.Y."/>
            <person name="Chang S.B."/>
            <person name="Sakamoto S."/>
            <person name="Ohme-Takagi M."/>
            <person name="Yagi M."/>
            <person name="Zeng S.J."/>
            <person name="Shen C.Y."/>
            <person name="Yeh C.M."/>
            <person name="Luo Y.B."/>
            <person name="Tsai W.C."/>
            <person name="Van de Peer Y."/>
            <person name="Liu Z.J."/>
        </authorList>
    </citation>
    <scope>NUCLEOTIDE SEQUENCE [LARGE SCALE GENOMIC DNA]</scope>
    <source>
        <tissue evidence="2">The whole plant</tissue>
    </source>
</reference>
<keyword evidence="3" id="KW-1185">Reference proteome</keyword>
<keyword evidence="1" id="KW-0812">Transmembrane</keyword>